<organism evidence="1 2">
    <name type="scientific">Panagrolaimus sp. JU765</name>
    <dbReference type="NCBI Taxonomy" id="591449"/>
    <lineage>
        <taxon>Eukaryota</taxon>
        <taxon>Metazoa</taxon>
        <taxon>Ecdysozoa</taxon>
        <taxon>Nematoda</taxon>
        <taxon>Chromadorea</taxon>
        <taxon>Rhabditida</taxon>
        <taxon>Tylenchina</taxon>
        <taxon>Panagrolaimomorpha</taxon>
        <taxon>Panagrolaimoidea</taxon>
        <taxon>Panagrolaimidae</taxon>
        <taxon>Panagrolaimus</taxon>
    </lineage>
</organism>
<protein>
    <submittedName>
        <fullName evidence="2">Uncharacterized protein</fullName>
    </submittedName>
</protein>
<reference evidence="2" key="1">
    <citation type="submission" date="2022-11" db="UniProtKB">
        <authorList>
            <consortium name="WormBaseParasite"/>
        </authorList>
    </citation>
    <scope>IDENTIFICATION</scope>
</reference>
<name>A0AC34Q544_9BILA</name>
<accession>A0AC34Q544</accession>
<dbReference type="WBParaSite" id="JU765_v2.g13022.t1">
    <property type="protein sequence ID" value="JU765_v2.g13022.t1"/>
    <property type="gene ID" value="JU765_v2.g13022"/>
</dbReference>
<evidence type="ECO:0000313" key="1">
    <source>
        <dbReference type="Proteomes" id="UP000887576"/>
    </source>
</evidence>
<evidence type="ECO:0000313" key="2">
    <source>
        <dbReference type="WBParaSite" id="JU765_v2.g13022.t1"/>
    </source>
</evidence>
<proteinExistence type="predicted"/>
<sequence>SVIMPLIKLNLFINRLTDPDDRSARFDTELVSECQKLQNISEYIKRVVTEGCRLHNTEPFVKTEEIWLQLRQKYILSPFHRNERYLPWMWNTDQIHLKKRKI</sequence>
<dbReference type="Proteomes" id="UP000887576">
    <property type="component" value="Unplaced"/>
</dbReference>